<evidence type="ECO:0000313" key="2">
    <source>
        <dbReference type="Proteomes" id="UP001175228"/>
    </source>
</evidence>
<proteinExistence type="predicted"/>
<accession>A0AA39UJM6</accession>
<comment type="caution">
    <text evidence="1">The sequence shown here is derived from an EMBL/GenBank/DDBJ whole genome shotgun (WGS) entry which is preliminary data.</text>
</comment>
<keyword evidence="2" id="KW-1185">Reference proteome</keyword>
<dbReference type="Proteomes" id="UP001175228">
    <property type="component" value="Unassembled WGS sequence"/>
</dbReference>
<sequence>MIQPSMLVLLFHMPLTLHCLREKGIVILVIHIKYYTFIVTMVPEYPHIDKIYLSLCSTLAVAWFYPNYGASIHLQISEQESYWYTAQKGQSVGPFDGRLGMLIDKEWPIITPNRSGLYQPPLGINQEMYMWADFKYSANDPLLWPQFYVHSDPWLSCI</sequence>
<organism evidence="1 2">
    <name type="scientific">Armillaria luteobubalina</name>
    <dbReference type="NCBI Taxonomy" id="153913"/>
    <lineage>
        <taxon>Eukaryota</taxon>
        <taxon>Fungi</taxon>
        <taxon>Dikarya</taxon>
        <taxon>Basidiomycota</taxon>
        <taxon>Agaricomycotina</taxon>
        <taxon>Agaricomycetes</taxon>
        <taxon>Agaricomycetidae</taxon>
        <taxon>Agaricales</taxon>
        <taxon>Marasmiineae</taxon>
        <taxon>Physalacriaceae</taxon>
        <taxon>Armillaria</taxon>
    </lineage>
</organism>
<dbReference type="EMBL" id="JAUEPU010000048">
    <property type="protein sequence ID" value="KAK0485579.1"/>
    <property type="molecule type" value="Genomic_DNA"/>
</dbReference>
<reference evidence="1" key="1">
    <citation type="submission" date="2023-06" db="EMBL/GenBank/DDBJ databases">
        <authorList>
            <consortium name="Lawrence Berkeley National Laboratory"/>
            <person name="Ahrendt S."/>
            <person name="Sahu N."/>
            <person name="Indic B."/>
            <person name="Wong-Bajracharya J."/>
            <person name="Merenyi Z."/>
            <person name="Ke H.-M."/>
            <person name="Monk M."/>
            <person name="Kocsube S."/>
            <person name="Drula E."/>
            <person name="Lipzen A."/>
            <person name="Balint B."/>
            <person name="Henrissat B."/>
            <person name="Andreopoulos B."/>
            <person name="Martin F.M."/>
            <person name="Harder C.B."/>
            <person name="Rigling D."/>
            <person name="Ford K.L."/>
            <person name="Foster G.D."/>
            <person name="Pangilinan J."/>
            <person name="Papanicolaou A."/>
            <person name="Barry K."/>
            <person name="LaButti K."/>
            <person name="Viragh M."/>
            <person name="Koriabine M."/>
            <person name="Yan M."/>
            <person name="Riley R."/>
            <person name="Champramary S."/>
            <person name="Plett K.L."/>
            <person name="Tsai I.J."/>
            <person name="Slot J."/>
            <person name="Sipos G."/>
            <person name="Plett J."/>
            <person name="Nagy L.G."/>
            <person name="Grigoriev I.V."/>
        </authorList>
    </citation>
    <scope>NUCLEOTIDE SEQUENCE</scope>
    <source>
        <strain evidence="1">HWK02</strain>
    </source>
</reference>
<dbReference type="AlphaFoldDB" id="A0AA39UJM6"/>
<name>A0AA39UJM6_9AGAR</name>
<gene>
    <name evidence="1" type="ORF">EDD18DRAFT_1111260</name>
</gene>
<protein>
    <submittedName>
        <fullName evidence="1">Uncharacterized protein</fullName>
    </submittedName>
</protein>
<evidence type="ECO:0000313" key="1">
    <source>
        <dbReference type="EMBL" id="KAK0485579.1"/>
    </source>
</evidence>